<feature type="domain" description="NADH:ubiquinone oxidoreductase intermediate-associated protein 30" evidence="2">
    <location>
        <begin position="18"/>
        <end position="179"/>
    </location>
</feature>
<dbReference type="OrthoDB" id="426386at2759"/>
<dbReference type="GO" id="GO:0010257">
    <property type="term" value="P:NADH dehydrogenase complex assembly"/>
    <property type="evidence" value="ECO:0007669"/>
    <property type="project" value="TreeGrafter"/>
</dbReference>
<dbReference type="RefSeq" id="XP_056515440.1">
    <property type="nucleotide sequence ID" value="XM_056650590.1"/>
</dbReference>
<dbReference type="InterPro" id="IPR039131">
    <property type="entry name" value="NDUFAF1"/>
</dbReference>
<dbReference type="EMBL" id="JAPMSZ010000001">
    <property type="protein sequence ID" value="KAJ5114247.1"/>
    <property type="molecule type" value="Genomic_DNA"/>
</dbReference>
<reference evidence="3" key="2">
    <citation type="journal article" date="2023" name="IMA Fungus">
        <title>Comparative genomic study of the Penicillium genus elucidates a diverse pangenome and 15 lateral gene transfer events.</title>
        <authorList>
            <person name="Petersen C."/>
            <person name="Sorensen T."/>
            <person name="Nielsen M.R."/>
            <person name="Sondergaard T.E."/>
            <person name="Sorensen J.L."/>
            <person name="Fitzpatrick D.A."/>
            <person name="Frisvad J.C."/>
            <person name="Nielsen K.L."/>
        </authorList>
    </citation>
    <scope>NUCLEOTIDE SEQUENCE</scope>
    <source>
        <strain evidence="3">IBT 34128</strain>
    </source>
</reference>
<organism evidence="3 4">
    <name type="scientific">Penicillium alfredii</name>
    <dbReference type="NCBI Taxonomy" id="1506179"/>
    <lineage>
        <taxon>Eukaryota</taxon>
        <taxon>Fungi</taxon>
        <taxon>Dikarya</taxon>
        <taxon>Ascomycota</taxon>
        <taxon>Pezizomycotina</taxon>
        <taxon>Eurotiomycetes</taxon>
        <taxon>Eurotiomycetidae</taxon>
        <taxon>Eurotiales</taxon>
        <taxon>Aspergillaceae</taxon>
        <taxon>Penicillium</taxon>
    </lineage>
</organism>
<dbReference type="Pfam" id="PF08547">
    <property type="entry name" value="CIA30"/>
    <property type="match status" value="1"/>
</dbReference>
<dbReference type="SUPFAM" id="SSF49785">
    <property type="entry name" value="Galactose-binding domain-like"/>
    <property type="match status" value="1"/>
</dbReference>
<proteinExistence type="inferred from homology"/>
<dbReference type="InterPro" id="IPR013857">
    <property type="entry name" value="NADH-UbQ_OxRdtase-assoc_prot30"/>
</dbReference>
<protein>
    <submittedName>
        <fullName evidence="3">Complex I intermediate-associated protein 30-domain-containing protein</fullName>
    </submittedName>
</protein>
<evidence type="ECO:0000256" key="1">
    <source>
        <dbReference type="ARBA" id="ARBA00007884"/>
    </source>
</evidence>
<comment type="caution">
    <text evidence="3">The sequence shown here is derived from an EMBL/GenBank/DDBJ whole genome shotgun (WGS) entry which is preliminary data.</text>
</comment>
<dbReference type="PANTHER" id="PTHR13194">
    <property type="entry name" value="COMPLEX I INTERMEDIATE-ASSOCIATED PROTEIN 30"/>
    <property type="match status" value="1"/>
</dbReference>
<accession>A0A9W9GA11</accession>
<dbReference type="GO" id="GO:0051082">
    <property type="term" value="F:unfolded protein binding"/>
    <property type="evidence" value="ECO:0007669"/>
    <property type="project" value="TreeGrafter"/>
</dbReference>
<dbReference type="InterPro" id="IPR008979">
    <property type="entry name" value="Galactose-bd-like_sf"/>
</dbReference>
<name>A0A9W9GA11_9EURO</name>
<evidence type="ECO:0000313" key="3">
    <source>
        <dbReference type="EMBL" id="KAJ5114247.1"/>
    </source>
</evidence>
<dbReference type="Proteomes" id="UP001141434">
    <property type="component" value="Unassembled WGS sequence"/>
</dbReference>
<evidence type="ECO:0000313" key="4">
    <source>
        <dbReference type="Proteomes" id="UP001141434"/>
    </source>
</evidence>
<dbReference type="AlphaFoldDB" id="A0A9W9GA11"/>
<dbReference type="GeneID" id="81389758"/>
<sequence length="231" mass="25930">MSERTTYFPLFGGPREWAPNDWTASDDHVRGGSSHSILTCCPDSSIASFHGNLDVTTLGGAGFASQRTTGQQRLWDLSNYDGLELAVNHADGKLYTITLKNEILPKRPDGREQSTLSWEYDFRSKTPQTILIRWDDFKPTYRGKKVRDTKPLDPGNVKRVSIMIRSFFGEQQGEFSLEIVSLAGFRIEHYLDDPEKADSVSLALDGKTGNAPETRKHWGVLAWLGQCFGSR</sequence>
<keyword evidence="4" id="KW-1185">Reference proteome</keyword>
<reference evidence="3" key="1">
    <citation type="submission" date="2022-11" db="EMBL/GenBank/DDBJ databases">
        <authorList>
            <person name="Petersen C."/>
        </authorList>
    </citation>
    <scope>NUCLEOTIDE SEQUENCE</scope>
    <source>
        <strain evidence="3">IBT 34128</strain>
    </source>
</reference>
<gene>
    <name evidence="3" type="ORF">NUU61_000006</name>
</gene>
<dbReference type="PANTHER" id="PTHR13194:SF19">
    <property type="entry name" value="NAD(P)-BINDING ROSSMANN-FOLD SUPERFAMILY PROTEIN"/>
    <property type="match status" value="1"/>
</dbReference>
<evidence type="ECO:0000259" key="2">
    <source>
        <dbReference type="Pfam" id="PF08547"/>
    </source>
</evidence>
<comment type="similarity">
    <text evidence="1">Belongs to the CIA30 family.</text>
</comment>